<dbReference type="Pfam" id="PF00023">
    <property type="entry name" value="Ank"/>
    <property type="match status" value="1"/>
</dbReference>
<dbReference type="KEGG" id="aqu:105312446"/>
<dbReference type="InterPro" id="IPR002110">
    <property type="entry name" value="Ankyrin_rpt"/>
</dbReference>
<dbReference type="PROSITE" id="PS50088">
    <property type="entry name" value="ANK_REPEAT"/>
    <property type="match status" value="9"/>
</dbReference>
<feature type="repeat" description="ANK" evidence="3">
    <location>
        <begin position="1623"/>
        <end position="1655"/>
    </location>
</feature>
<sequence length="1822" mass="204077">MIDICQWRATIGLWNCCQESSRLGKCHSPRQLLKKDTLNKTHRVRTSKSLFLPLLTLVLYLFLIFATETRTLTESNIKCITDTFSFGSNAIHTAALLSEAISNYSSHTYSHNLVLLSGDVELNPGPITDSRPKDLLRLYSDNITQALSVNILTAINKLHANGSITLETKEKLLTMQKTDYEKATELMIVLQRQLESFYDPKQRLEKYCNALVSISDSQLMEIIQKLIPQLNNSEETCESQPQKQKYQEIFFNTKEEEEEACDTLNKLEYKFSNLIMKLKQSLKQASKRDLNLFENIEDWLESKCDKNVKISSVKDIFSEINPYFDFIDCKLIVDLSETFLSNCDTDLVEELQVYREDARTFRCSTLVKNLNESLQSIYKAHITNLDKMPQILLQLHTPWIDCTMENLECLIKQLLPSNLKQSILKFITILPGSVVVKYPVLDCTADSLMKHAQEKLQFMHFVGIFGFFINEDSVFKEDEREKFTFELALSEAVIAGHNEAVQFLLTLKNIDINHLNEKGQSALTMACELGHDDIIYTLLTNGASISFKDKNSWRALMTANENNHLKASTGFIVACICGQLNVVKDLMHEERATQWLDAAFISACLNDHHQIASLMLQEKVDSEWYHQIKTNSYKFFKEMCETGHTEIVNVFLQEKVVDVNTKDDNYCTALMAACRGKRDNSGIVELLLDYGADPDVQMISSTSTNFTALMTASCHEQLNSVKLLLKANANPHIQCPITGDTALSLAVMFMHHSIAQELLNAGASINDAKKLEETMGSTLTEYCVFHIFRKEMEIELEFETSDIIKTLQLVLDAQSHPDNDPFSLAMASYFGHKEIAEILINAGHNCNTLLTNDKKGLAQIFQTNGHYNPFIIACEKGHTEIVELFLLKGHADPNIEPNDGNTALECACLLTMKGENRSQIVQLLVEAGAGPRPGDDDNFILLLASYLGHVQTVETLINAGYNINIPLSCTEKWKEFHNQDNDGWNALMLACENCHTEVVQLLLKERIDPNYKTNDNLTALMIACHTNSTDSSTIVQLLLEAGADPNIQIKSHTNSIVIGTTALMYASRHASLETVKLLLKCKADPNTMTRDLNLTALFFAIATARPAIVNELIKAGAITSTRYKIGVHDIQINLAPYQLCANLLVAKNFTERHTSEELSQKICTSRQQIAQSLKKIKEEDIIETLQILHERKAQTDNDNDPFSLIVACSAGNAQAVELLLQYGCNPNTPSPLYNLLNKVPPGSILSEWNALIFACYNGHTQVVQKLLADERVDINLQLSNGCNALMYCTYLGHTQIVKLLLKEKVDLNTKAENGVNALIVACSMKTENSQIVQLLLEAGADPNAELLNHVHNLGWTTALISACHKGHLRSVQLLLQANADPNIQHPVTNCTALGTAICAVQPEIIQALLEAGAHTTGNVTDVHFNSFTLTQMCANVLLHQQTPKIEDSSIQKLLKVFKLIVEATPNPDYDPFSLIIASITGCVQIVELLLKAGYDPRVPLSSSRLWRAIFKFHNEENNLQYPSLTFACIYGHHEVVLSLIKAIDNPNVAENENTTPLMIACQYGQFETVQVLLQNGADPNICDDEGSNSLHHALWFDIDKTNRMKIVKILLTYNTNMHLQEKNGITPLMLASIKGSDEVILLLLKENADPNILDRKGMTALMHACRHGYPKAAEILLKTDTIDPSLTDNSGLSSLIHAALQGHEDVIDIILSYYNPDKMEILIGFIAACQRNHDSLMKKLAQRINIKVTRKGANTSRTLYNAIIKDATYKRTFATSVPLPSKKVQSLQELFGKQPESEFDMPLLDTSTQEHCYSYLSLLTIF</sequence>
<proteinExistence type="predicted"/>
<keyword evidence="4" id="KW-0812">Transmembrane</keyword>
<feature type="repeat" description="ANK" evidence="3">
    <location>
        <begin position="982"/>
        <end position="1014"/>
    </location>
</feature>
<dbReference type="SMART" id="SM00248">
    <property type="entry name" value="ANK"/>
    <property type="match status" value="28"/>
</dbReference>
<dbReference type="PROSITE" id="PS50297">
    <property type="entry name" value="ANK_REP_REGION"/>
    <property type="match status" value="7"/>
</dbReference>
<organism evidence="5">
    <name type="scientific">Amphimedon queenslandica</name>
    <name type="common">Sponge</name>
    <dbReference type="NCBI Taxonomy" id="400682"/>
    <lineage>
        <taxon>Eukaryota</taxon>
        <taxon>Metazoa</taxon>
        <taxon>Porifera</taxon>
        <taxon>Demospongiae</taxon>
        <taxon>Heteroscleromorpha</taxon>
        <taxon>Haplosclerida</taxon>
        <taxon>Niphatidae</taxon>
        <taxon>Amphimedon</taxon>
    </lineage>
</organism>
<evidence type="ECO:0000256" key="4">
    <source>
        <dbReference type="SAM" id="Phobius"/>
    </source>
</evidence>
<feature type="repeat" description="ANK" evidence="3">
    <location>
        <begin position="738"/>
        <end position="770"/>
    </location>
</feature>
<feature type="repeat" description="ANK" evidence="3">
    <location>
        <begin position="1552"/>
        <end position="1584"/>
    </location>
</feature>
<evidence type="ECO:0000256" key="1">
    <source>
        <dbReference type="ARBA" id="ARBA00022737"/>
    </source>
</evidence>
<feature type="repeat" description="ANK" evidence="3">
    <location>
        <begin position="1015"/>
        <end position="1050"/>
    </location>
</feature>
<accession>A0A1X7V3K3</accession>
<dbReference type="eggNOG" id="KOG4177">
    <property type="taxonomic scope" value="Eukaryota"/>
</dbReference>
<dbReference type="PANTHER" id="PTHR24123:SF33">
    <property type="entry name" value="PROTEIN HOS4"/>
    <property type="match status" value="1"/>
</dbReference>
<keyword evidence="4" id="KW-1133">Transmembrane helix</keyword>
<gene>
    <name evidence="5" type="primary">105312446</name>
</gene>
<evidence type="ECO:0000256" key="2">
    <source>
        <dbReference type="ARBA" id="ARBA00023043"/>
    </source>
</evidence>
<dbReference type="EnsemblMetazoa" id="Aqu2.1.34127_001">
    <property type="protein sequence ID" value="Aqu2.1.34127_001"/>
    <property type="gene ID" value="Aqu2.1.34127"/>
</dbReference>
<feature type="repeat" description="ANK" evidence="3">
    <location>
        <begin position="1280"/>
        <end position="1312"/>
    </location>
</feature>
<evidence type="ECO:0000313" key="6">
    <source>
        <dbReference type="Proteomes" id="UP000007879"/>
    </source>
</evidence>
<dbReference type="EnsemblMetazoa" id="XM_011405104.2">
    <property type="protein sequence ID" value="XP_011403406.2"/>
    <property type="gene ID" value="LOC105312446"/>
</dbReference>
<feature type="repeat" description="ANK" evidence="3">
    <location>
        <begin position="518"/>
        <end position="550"/>
    </location>
</feature>
<name>A0A1X7V3K3_AMPQE</name>
<dbReference type="PANTHER" id="PTHR24123">
    <property type="entry name" value="ANKYRIN REPEAT-CONTAINING"/>
    <property type="match status" value="1"/>
</dbReference>
<dbReference type="InterPro" id="IPR036770">
    <property type="entry name" value="Ankyrin_rpt-contain_sf"/>
</dbReference>
<reference evidence="6" key="1">
    <citation type="journal article" date="2010" name="Nature">
        <title>The Amphimedon queenslandica genome and the evolution of animal complexity.</title>
        <authorList>
            <person name="Srivastava M."/>
            <person name="Simakov O."/>
            <person name="Chapman J."/>
            <person name="Fahey B."/>
            <person name="Gauthier M.E."/>
            <person name="Mitros T."/>
            <person name="Richards G.S."/>
            <person name="Conaco C."/>
            <person name="Dacre M."/>
            <person name="Hellsten U."/>
            <person name="Larroux C."/>
            <person name="Putnam N.H."/>
            <person name="Stanke M."/>
            <person name="Adamska M."/>
            <person name="Darling A."/>
            <person name="Degnan S.M."/>
            <person name="Oakley T.H."/>
            <person name="Plachetzki D.C."/>
            <person name="Zhai Y."/>
            <person name="Adamski M."/>
            <person name="Calcino A."/>
            <person name="Cummins S.F."/>
            <person name="Goodstein D.M."/>
            <person name="Harris C."/>
            <person name="Jackson D.J."/>
            <person name="Leys S.P."/>
            <person name="Shu S."/>
            <person name="Woodcroft B.J."/>
            <person name="Vervoort M."/>
            <person name="Kosik K.S."/>
            <person name="Manning G."/>
            <person name="Degnan B.M."/>
            <person name="Rokhsar D.S."/>
        </authorList>
    </citation>
    <scope>NUCLEOTIDE SEQUENCE [LARGE SCALE GENOMIC DNA]</scope>
</reference>
<dbReference type="Pfam" id="PF12796">
    <property type="entry name" value="Ank_2"/>
    <property type="match status" value="9"/>
</dbReference>
<keyword evidence="6" id="KW-1185">Reference proteome</keyword>
<dbReference type="eggNOG" id="KOG0504">
    <property type="taxonomic scope" value="Eukaryota"/>
</dbReference>
<protein>
    <submittedName>
        <fullName evidence="5">Uncharacterized protein</fullName>
    </submittedName>
</protein>
<dbReference type="InterPro" id="IPR051165">
    <property type="entry name" value="Multifunctional_ANK_Repeat"/>
</dbReference>
<dbReference type="SUPFAM" id="SSF48403">
    <property type="entry name" value="Ankyrin repeat"/>
    <property type="match status" value="4"/>
</dbReference>
<dbReference type="InParanoid" id="A0A1X7V3K3"/>
<keyword evidence="2 3" id="KW-0040">ANK repeat</keyword>
<feature type="transmembrane region" description="Helical" evidence="4">
    <location>
        <begin position="50"/>
        <end position="67"/>
    </location>
</feature>
<feature type="repeat" description="ANK" evidence="3">
    <location>
        <begin position="1058"/>
        <end position="1090"/>
    </location>
</feature>
<keyword evidence="1" id="KW-0677">Repeat</keyword>
<evidence type="ECO:0000313" key="5">
    <source>
        <dbReference type="EnsemblMetazoa" id="Aqu2.1.34127_001"/>
    </source>
</evidence>
<feature type="repeat" description="ANK" evidence="3">
    <location>
        <begin position="1313"/>
        <end position="1347"/>
    </location>
</feature>
<reference evidence="5" key="2">
    <citation type="submission" date="2017-05" db="UniProtKB">
        <authorList>
            <consortium name="EnsemblMetazoa"/>
        </authorList>
    </citation>
    <scope>IDENTIFICATION</scope>
</reference>
<keyword evidence="4" id="KW-0472">Membrane</keyword>
<dbReference type="Gene3D" id="1.25.40.20">
    <property type="entry name" value="Ankyrin repeat-containing domain"/>
    <property type="match status" value="9"/>
</dbReference>
<dbReference type="Proteomes" id="UP000007879">
    <property type="component" value="Unassembled WGS sequence"/>
</dbReference>
<evidence type="ECO:0000256" key="3">
    <source>
        <dbReference type="PROSITE-ProRule" id="PRU00023"/>
    </source>
</evidence>